<name>A0AAV4S6H5_9ARAC</name>
<dbReference type="Proteomes" id="UP001054837">
    <property type="component" value="Unassembled WGS sequence"/>
</dbReference>
<protein>
    <submittedName>
        <fullName evidence="1">Uncharacterized protein</fullName>
    </submittedName>
</protein>
<organism evidence="1 2">
    <name type="scientific">Caerostris darwini</name>
    <dbReference type="NCBI Taxonomy" id="1538125"/>
    <lineage>
        <taxon>Eukaryota</taxon>
        <taxon>Metazoa</taxon>
        <taxon>Ecdysozoa</taxon>
        <taxon>Arthropoda</taxon>
        <taxon>Chelicerata</taxon>
        <taxon>Arachnida</taxon>
        <taxon>Araneae</taxon>
        <taxon>Araneomorphae</taxon>
        <taxon>Entelegynae</taxon>
        <taxon>Araneoidea</taxon>
        <taxon>Araneidae</taxon>
        <taxon>Caerostris</taxon>
    </lineage>
</organism>
<keyword evidence="2" id="KW-1185">Reference proteome</keyword>
<evidence type="ECO:0000313" key="1">
    <source>
        <dbReference type="EMBL" id="GIY28686.1"/>
    </source>
</evidence>
<feature type="non-terminal residue" evidence="1">
    <location>
        <position position="1"/>
    </location>
</feature>
<proteinExistence type="predicted"/>
<dbReference type="PANTHER" id="PTHR37049:SF4">
    <property type="entry name" value="RHODANESE DOMAIN-CONTAINING PROTEIN"/>
    <property type="match status" value="1"/>
</dbReference>
<dbReference type="PANTHER" id="PTHR37049">
    <property type="entry name" value="PEPTIDASE S41 FAMILY PROTEIN"/>
    <property type="match status" value="1"/>
</dbReference>
<dbReference type="InterPro" id="IPR052766">
    <property type="entry name" value="S41A_metabolite_peptidase"/>
</dbReference>
<comment type="caution">
    <text evidence="1">The sequence shown here is derived from an EMBL/GenBank/DDBJ whole genome shotgun (WGS) entry which is preliminary data.</text>
</comment>
<accession>A0AAV4S6H5</accession>
<gene>
    <name evidence="1" type="ORF">CDAR_375421</name>
</gene>
<dbReference type="AlphaFoldDB" id="A0AAV4S6H5"/>
<evidence type="ECO:0000313" key="2">
    <source>
        <dbReference type="Proteomes" id="UP001054837"/>
    </source>
</evidence>
<reference evidence="1 2" key="1">
    <citation type="submission" date="2021-06" db="EMBL/GenBank/DDBJ databases">
        <title>Caerostris darwini draft genome.</title>
        <authorList>
            <person name="Kono N."/>
            <person name="Arakawa K."/>
        </authorList>
    </citation>
    <scope>NUCLEOTIDE SEQUENCE [LARGE SCALE GENOMIC DNA]</scope>
</reference>
<dbReference type="EMBL" id="BPLQ01007213">
    <property type="protein sequence ID" value="GIY28686.1"/>
    <property type="molecule type" value="Genomic_DNA"/>
</dbReference>
<sequence>RSSPNTPRTLTLVPRSIPTSHQRPSSWFNYRSGSDLTNQNFSTFADKFNPHLYEGANYTALMRWNMSDPTRITIKPKWPEVLKIEISATAIGRTPTPAPPTPRIVVLLHDGACSSTCAVASGALHLQGV</sequence>